<evidence type="ECO:0000256" key="4">
    <source>
        <dbReference type="ARBA" id="ARBA00022840"/>
    </source>
</evidence>
<comment type="caution">
    <text evidence="6">The sequence shown here is derived from an EMBL/GenBank/DDBJ whole genome shotgun (WGS) entry which is preliminary data.</text>
</comment>
<dbReference type="InterPro" id="IPR003439">
    <property type="entry name" value="ABC_transporter-like_ATP-bd"/>
</dbReference>
<dbReference type="SMART" id="SM00382">
    <property type="entry name" value="AAA"/>
    <property type="match status" value="1"/>
</dbReference>
<dbReference type="Gene3D" id="3.40.50.300">
    <property type="entry name" value="P-loop containing nucleotide triphosphate hydrolases"/>
    <property type="match status" value="1"/>
</dbReference>
<keyword evidence="3" id="KW-0547">Nucleotide-binding</keyword>
<evidence type="ECO:0000256" key="1">
    <source>
        <dbReference type="ARBA" id="ARBA00022448"/>
    </source>
</evidence>
<keyword evidence="1" id="KW-0813">Transport</keyword>
<keyword evidence="2" id="KW-0677">Repeat</keyword>
<reference evidence="7" key="1">
    <citation type="journal article" date="2019" name="Int. J. Syst. Evol. Microbiol.">
        <title>The Global Catalogue of Microorganisms (GCM) 10K type strain sequencing project: providing services to taxonomists for standard genome sequencing and annotation.</title>
        <authorList>
            <consortium name="The Broad Institute Genomics Platform"/>
            <consortium name="The Broad Institute Genome Sequencing Center for Infectious Disease"/>
            <person name="Wu L."/>
            <person name="Ma J."/>
        </authorList>
    </citation>
    <scope>NUCLEOTIDE SEQUENCE [LARGE SCALE GENOMIC DNA]</scope>
    <source>
        <strain evidence="7">JCM 31486</strain>
    </source>
</reference>
<dbReference type="PANTHER" id="PTHR43790:SF9">
    <property type="entry name" value="GALACTOFURANOSE TRANSPORTER ATP-BINDING PROTEIN YTFR"/>
    <property type="match status" value="1"/>
</dbReference>
<proteinExistence type="predicted"/>
<keyword evidence="4 6" id="KW-0067">ATP-binding</keyword>
<evidence type="ECO:0000313" key="7">
    <source>
        <dbReference type="Proteomes" id="UP001597045"/>
    </source>
</evidence>
<dbReference type="InterPro" id="IPR027417">
    <property type="entry name" value="P-loop_NTPase"/>
</dbReference>
<evidence type="ECO:0000313" key="6">
    <source>
        <dbReference type="EMBL" id="MFD1050565.1"/>
    </source>
</evidence>
<dbReference type="Proteomes" id="UP001597045">
    <property type="component" value="Unassembled WGS sequence"/>
</dbReference>
<keyword evidence="7" id="KW-1185">Reference proteome</keyword>
<evidence type="ECO:0000256" key="3">
    <source>
        <dbReference type="ARBA" id="ARBA00022741"/>
    </source>
</evidence>
<dbReference type="SUPFAM" id="SSF52540">
    <property type="entry name" value="P-loop containing nucleoside triphosphate hydrolases"/>
    <property type="match status" value="1"/>
</dbReference>
<evidence type="ECO:0000256" key="2">
    <source>
        <dbReference type="ARBA" id="ARBA00022737"/>
    </source>
</evidence>
<feature type="non-terminal residue" evidence="6">
    <location>
        <position position="249"/>
    </location>
</feature>
<protein>
    <submittedName>
        <fullName evidence="6">ATP-binding cassette domain-containing protein</fullName>
    </submittedName>
</protein>
<dbReference type="CDD" id="cd03216">
    <property type="entry name" value="ABC_Carb_Monos_I"/>
    <property type="match status" value="1"/>
</dbReference>
<name>A0ABW3MJ11_9PSEU</name>
<sequence>MYGTLFLFVLKVGRRFVWLGEYTAKTRRTITEPARVPDRLERGIELKDVRFGYQGKDVLSGVNLNLPAGAVVALVGENGAGKSTLVKLLTGMYQPDSGLVFHKGRPVRFTGPRDAQRHGVGVVHQEGNLVGSMSVAANLYLGDEPRNRLGLVSFRQMRTGATRLLDSLGIMVDPAAPVRTLDPAAQQMVAIARAVNTRHRVLVLDEPTSSLEPPEVATLFDVIRRLHEQDVAVLYASNRLADVLQVCTA</sequence>
<dbReference type="GO" id="GO:0005524">
    <property type="term" value="F:ATP binding"/>
    <property type="evidence" value="ECO:0007669"/>
    <property type="project" value="UniProtKB-KW"/>
</dbReference>
<accession>A0ABW3MJ11</accession>
<gene>
    <name evidence="6" type="ORF">ACFQ1S_36085</name>
</gene>
<dbReference type="PROSITE" id="PS50893">
    <property type="entry name" value="ABC_TRANSPORTER_2"/>
    <property type="match status" value="1"/>
</dbReference>
<dbReference type="InterPro" id="IPR050107">
    <property type="entry name" value="ABC_carbohydrate_import_ATPase"/>
</dbReference>
<evidence type="ECO:0000259" key="5">
    <source>
        <dbReference type="PROSITE" id="PS50893"/>
    </source>
</evidence>
<dbReference type="Pfam" id="PF00005">
    <property type="entry name" value="ABC_tran"/>
    <property type="match status" value="1"/>
</dbReference>
<dbReference type="EMBL" id="JBHTIS010002932">
    <property type="protein sequence ID" value="MFD1050565.1"/>
    <property type="molecule type" value="Genomic_DNA"/>
</dbReference>
<dbReference type="PANTHER" id="PTHR43790">
    <property type="entry name" value="CARBOHYDRATE TRANSPORT ATP-BINDING PROTEIN MG119-RELATED"/>
    <property type="match status" value="1"/>
</dbReference>
<organism evidence="6 7">
    <name type="scientific">Kibdelosporangium lantanae</name>
    <dbReference type="NCBI Taxonomy" id="1497396"/>
    <lineage>
        <taxon>Bacteria</taxon>
        <taxon>Bacillati</taxon>
        <taxon>Actinomycetota</taxon>
        <taxon>Actinomycetes</taxon>
        <taxon>Pseudonocardiales</taxon>
        <taxon>Pseudonocardiaceae</taxon>
        <taxon>Kibdelosporangium</taxon>
    </lineage>
</organism>
<dbReference type="InterPro" id="IPR003593">
    <property type="entry name" value="AAA+_ATPase"/>
</dbReference>
<feature type="domain" description="ABC transporter" evidence="5">
    <location>
        <begin position="44"/>
        <end position="248"/>
    </location>
</feature>